<dbReference type="PANTHER" id="PTHR35841">
    <property type="entry name" value="PHOSPHONATES-BINDING PERIPLASMIC PROTEIN"/>
    <property type="match status" value="1"/>
</dbReference>
<accession>A0A4R8IU62</accession>
<feature type="signal peptide" evidence="1">
    <location>
        <begin position="1"/>
        <end position="28"/>
    </location>
</feature>
<keyword evidence="3" id="KW-1185">Reference proteome</keyword>
<sequence length="269" mass="29939">MSPVTPIRRSIAVTTVWLLCLFAPISHADTYTLTIQPIMPKAETETFYRPLTAYLSEQTGHEFRIQAHHNFVAYWEAVRQKSADLVLDPPHFTGYRVDQANYRVLAKIRDTLSFSLVTNEDLLLFEPAELIGKKVVTPSSPSLSGVELARMFPHQMRQPIIVSEPNFEEALQRLRAGRAEAALLPTPMISGDTTVNTVTTTEPVPHLAVSASPDLPEEVSRQVQSALLNAHESEAGQAMLEKVNISGFEPADNDLYRPYAALLQGIWGY</sequence>
<dbReference type="Pfam" id="PF12974">
    <property type="entry name" value="Phosphonate-bd"/>
    <property type="match status" value="1"/>
</dbReference>
<evidence type="ECO:0000313" key="2">
    <source>
        <dbReference type="EMBL" id="TDY04188.1"/>
    </source>
</evidence>
<organism evidence="2 3">
    <name type="scientific">Thiohalophilus thiocyanatoxydans</name>
    <dbReference type="NCBI Taxonomy" id="381308"/>
    <lineage>
        <taxon>Bacteria</taxon>
        <taxon>Pseudomonadati</taxon>
        <taxon>Pseudomonadota</taxon>
        <taxon>Gammaproteobacteria</taxon>
        <taxon>Thiohalomonadales</taxon>
        <taxon>Thiohalophilaceae</taxon>
        <taxon>Thiohalophilus</taxon>
    </lineage>
</organism>
<dbReference type="OrthoDB" id="5792173at2"/>
<reference evidence="2 3" key="1">
    <citation type="submission" date="2019-03" db="EMBL/GenBank/DDBJ databases">
        <title>Genomic Encyclopedia of Type Strains, Phase IV (KMG-IV): sequencing the most valuable type-strain genomes for metagenomic binning, comparative biology and taxonomic classification.</title>
        <authorList>
            <person name="Goeker M."/>
        </authorList>
    </citation>
    <scope>NUCLEOTIDE SEQUENCE [LARGE SCALE GENOMIC DNA]</scope>
    <source>
        <strain evidence="2 3">DSM 16326</strain>
    </source>
</reference>
<name>A0A4R8IU62_9GAMM</name>
<dbReference type="Proteomes" id="UP000294914">
    <property type="component" value="Unassembled WGS sequence"/>
</dbReference>
<evidence type="ECO:0000256" key="1">
    <source>
        <dbReference type="SAM" id="SignalP"/>
    </source>
</evidence>
<dbReference type="AlphaFoldDB" id="A0A4R8IU62"/>
<gene>
    <name evidence="2" type="ORF">EDC23_0560</name>
</gene>
<dbReference type="PANTHER" id="PTHR35841:SF1">
    <property type="entry name" value="PHOSPHONATES-BINDING PERIPLASMIC PROTEIN"/>
    <property type="match status" value="1"/>
</dbReference>
<dbReference type="Gene3D" id="3.40.190.10">
    <property type="entry name" value="Periplasmic binding protein-like II"/>
    <property type="match status" value="2"/>
</dbReference>
<dbReference type="EMBL" id="SOQX01000001">
    <property type="protein sequence ID" value="TDY04188.1"/>
    <property type="molecule type" value="Genomic_DNA"/>
</dbReference>
<evidence type="ECO:0000313" key="3">
    <source>
        <dbReference type="Proteomes" id="UP000294914"/>
    </source>
</evidence>
<protein>
    <submittedName>
        <fullName evidence="2">ABC-type phosphate/phosphonate transport system substrate-binding protein</fullName>
    </submittedName>
</protein>
<feature type="chain" id="PRO_5020622485" evidence="1">
    <location>
        <begin position="29"/>
        <end position="269"/>
    </location>
</feature>
<proteinExistence type="predicted"/>
<dbReference type="SUPFAM" id="SSF53850">
    <property type="entry name" value="Periplasmic binding protein-like II"/>
    <property type="match status" value="1"/>
</dbReference>
<dbReference type="RefSeq" id="WP_134080878.1">
    <property type="nucleotide sequence ID" value="NZ_SOQX01000001.1"/>
</dbReference>
<comment type="caution">
    <text evidence="2">The sequence shown here is derived from an EMBL/GenBank/DDBJ whole genome shotgun (WGS) entry which is preliminary data.</text>
</comment>
<keyword evidence="1" id="KW-0732">Signal</keyword>